<dbReference type="SUPFAM" id="SSF54495">
    <property type="entry name" value="UBC-like"/>
    <property type="match status" value="1"/>
</dbReference>
<dbReference type="InterPro" id="IPR001498">
    <property type="entry name" value="Impact_N"/>
</dbReference>
<dbReference type="Gene3D" id="3.30.230.30">
    <property type="entry name" value="Impact, N-terminal domain"/>
    <property type="match status" value="1"/>
</dbReference>
<accession>W4KG24</accession>
<gene>
    <name evidence="8" type="ORF">HETIRDRAFT_62698</name>
</gene>
<evidence type="ECO:0000256" key="6">
    <source>
        <dbReference type="ARBA" id="ARBA00023016"/>
    </source>
</evidence>
<dbReference type="InterPro" id="IPR006575">
    <property type="entry name" value="RWD_dom"/>
</dbReference>
<dbReference type="Proteomes" id="UP000030671">
    <property type="component" value="Unassembled WGS sequence"/>
</dbReference>
<keyword evidence="6" id="KW-0346">Stress response</keyword>
<sequence length="353" mass="39233">MSRSRNPSPSSGSSENFHSVDDFTAELSLDPDHELIVSEIGVLQSIYGDNAIRPWRSSPEDHARSQSKTRYEVNLRLPSPHEDVPLRILISLPPSYPATSPPQLQLLSRYIGAFGVDSELFGSILRTFISKSGVEWTPDTVCVFDGLESVVERCTTWYEDHLNVQEVGELLRADAKEHSTGKDQQKQPTLNEPTSQRELGFYNAIATLPEGVEITEAEAIVDRRSVFVGRACQITDPSQVPLILAYLMSDRRIAKAAHPIINAWRCQVGSVLHQDNDDDRESAAGGRLAHLLQILDVSNVLIVVTRYYGGILLGPDRFKHINQAARDALELGGFLNGPDPKRSKGSKRERNRT</sequence>
<dbReference type="InterPro" id="IPR016135">
    <property type="entry name" value="UBQ-conjugating_enzyme/RWD"/>
</dbReference>
<protein>
    <recommendedName>
        <fullName evidence="7">RWD domain-containing protein</fullName>
    </recommendedName>
</protein>
<evidence type="ECO:0000313" key="9">
    <source>
        <dbReference type="Proteomes" id="UP000030671"/>
    </source>
</evidence>
<reference evidence="8 9" key="1">
    <citation type="journal article" date="2012" name="New Phytol.">
        <title>Insight into trade-off between wood decay and parasitism from the genome of a fungal forest pathogen.</title>
        <authorList>
            <person name="Olson A."/>
            <person name="Aerts A."/>
            <person name="Asiegbu F."/>
            <person name="Belbahri L."/>
            <person name="Bouzid O."/>
            <person name="Broberg A."/>
            <person name="Canback B."/>
            <person name="Coutinho P.M."/>
            <person name="Cullen D."/>
            <person name="Dalman K."/>
            <person name="Deflorio G."/>
            <person name="van Diepen L.T."/>
            <person name="Dunand C."/>
            <person name="Duplessis S."/>
            <person name="Durling M."/>
            <person name="Gonthier P."/>
            <person name="Grimwood J."/>
            <person name="Fossdal C.G."/>
            <person name="Hansson D."/>
            <person name="Henrissat B."/>
            <person name="Hietala A."/>
            <person name="Himmelstrand K."/>
            <person name="Hoffmeister D."/>
            <person name="Hogberg N."/>
            <person name="James T.Y."/>
            <person name="Karlsson M."/>
            <person name="Kohler A."/>
            <person name="Kues U."/>
            <person name="Lee Y.H."/>
            <person name="Lin Y.C."/>
            <person name="Lind M."/>
            <person name="Lindquist E."/>
            <person name="Lombard V."/>
            <person name="Lucas S."/>
            <person name="Lunden K."/>
            <person name="Morin E."/>
            <person name="Murat C."/>
            <person name="Park J."/>
            <person name="Raffaello T."/>
            <person name="Rouze P."/>
            <person name="Salamov A."/>
            <person name="Schmutz J."/>
            <person name="Solheim H."/>
            <person name="Stahlberg J."/>
            <person name="Velez H."/>
            <person name="de Vries R.P."/>
            <person name="Wiebenga A."/>
            <person name="Woodward S."/>
            <person name="Yakovlev I."/>
            <person name="Garbelotto M."/>
            <person name="Martin F."/>
            <person name="Grigoriev I.V."/>
            <person name="Stenlid J."/>
        </authorList>
    </citation>
    <scope>NUCLEOTIDE SEQUENCE [LARGE SCALE GENOMIC DNA]</scope>
    <source>
        <strain evidence="8 9">TC 32-1</strain>
    </source>
</reference>
<dbReference type="OrthoDB" id="69641at2759"/>
<dbReference type="Pfam" id="PF01205">
    <property type="entry name" value="Impact_N"/>
    <property type="match status" value="1"/>
</dbReference>
<dbReference type="PANTHER" id="PTHR16301">
    <property type="entry name" value="IMPACT-RELATED"/>
    <property type="match status" value="1"/>
</dbReference>
<dbReference type="InterPro" id="IPR036956">
    <property type="entry name" value="Impact_N_sf"/>
</dbReference>
<dbReference type="Gene3D" id="3.10.110.10">
    <property type="entry name" value="Ubiquitin Conjugating Enzyme"/>
    <property type="match status" value="1"/>
</dbReference>
<keyword evidence="5" id="KW-0810">Translation regulation</keyword>
<comment type="subcellular location">
    <subcellularLocation>
        <location evidence="1">Cytoplasm</location>
    </subcellularLocation>
</comment>
<evidence type="ECO:0000256" key="3">
    <source>
        <dbReference type="ARBA" id="ARBA00022490"/>
    </source>
</evidence>
<dbReference type="InParanoid" id="W4KG24"/>
<dbReference type="GO" id="GO:0006446">
    <property type="term" value="P:regulation of translational initiation"/>
    <property type="evidence" value="ECO:0007669"/>
    <property type="project" value="TreeGrafter"/>
</dbReference>
<dbReference type="GO" id="GO:0140469">
    <property type="term" value="P:GCN2-mediated signaling"/>
    <property type="evidence" value="ECO:0007669"/>
    <property type="project" value="TreeGrafter"/>
</dbReference>
<proteinExistence type="inferred from homology"/>
<keyword evidence="4" id="KW-0678">Repressor</keyword>
<evidence type="ECO:0000256" key="1">
    <source>
        <dbReference type="ARBA" id="ARBA00004496"/>
    </source>
</evidence>
<dbReference type="InterPro" id="IPR023582">
    <property type="entry name" value="Impact"/>
</dbReference>
<dbReference type="STRING" id="747525.W4KG24"/>
<dbReference type="HOGENOM" id="CLU_045276_0_0_1"/>
<dbReference type="AlphaFoldDB" id="W4KG24"/>
<keyword evidence="9" id="KW-1185">Reference proteome</keyword>
<dbReference type="PANTHER" id="PTHR16301:SF24">
    <property type="entry name" value="RWD DOMAIN-CONTAINING PROTEIN"/>
    <property type="match status" value="1"/>
</dbReference>
<dbReference type="SMART" id="SM00591">
    <property type="entry name" value="RWD"/>
    <property type="match status" value="1"/>
</dbReference>
<evidence type="ECO:0000256" key="5">
    <source>
        <dbReference type="ARBA" id="ARBA00022845"/>
    </source>
</evidence>
<evidence type="ECO:0000259" key="7">
    <source>
        <dbReference type="PROSITE" id="PS50908"/>
    </source>
</evidence>
<evidence type="ECO:0000313" key="8">
    <source>
        <dbReference type="EMBL" id="ETW84021.1"/>
    </source>
</evidence>
<organism evidence="8 9">
    <name type="scientific">Heterobasidion irregulare (strain TC 32-1)</name>
    <dbReference type="NCBI Taxonomy" id="747525"/>
    <lineage>
        <taxon>Eukaryota</taxon>
        <taxon>Fungi</taxon>
        <taxon>Dikarya</taxon>
        <taxon>Basidiomycota</taxon>
        <taxon>Agaricomycotina</taxon>
        <taxon>Agaricomycetes</taxon>
        <taxon>Russulales</taxon>
        <taxon>Bondarzewiaceae</taxon>
        <taxon>Heterobasidion</taxon>
        <taxon>Heterobasidion annosum species complex</taxon>
    </lineage>
</organism>
<feature type="domain" description="RWD" evidence="7">
    <location>
        <begin position="38"/>
        <end position="157"/>
    </location>
</feature>
<evidence type="ECO:0000256" key="2">
    <source>
        <dbReference type="ARBA" id="ARBA00007665"/>
    </source>
</evidence>
<dbReference type="eggNOG" id="KOG3299">
    <property type="taxonomic scope" value="Eukaryota"/>
</dbReference>
<name>W4KG24_HETIT</name>
<dbReference type="SUPFAM" id="SSF54211">
    <property type="entry name" value="Ribosomal protein S5 domain 2-like"/>
    <property type="match status" value="1"/>
</dbReference>
<dbReference type="RefSeq" id="XP_009543270.1">
    <property type="nucleotide sequence ID" value="XM_009544975.1"/>
</dbReference>
<dbReference type="EMBL" id="KI925456">
    <property type="protein sequence ID" value="ETW84021.1"/>
    <property type="molecule type" value="Genomic_DNA"/>
</dbReference>
<evidence type="ECO:0000256" key="4">
    <source>
        <dbReference type="ARBA" id="ARBA00022491"/>
    </source>
</evidence>
<comment type="similarity">
    <text evidence="2">Belongs to the IMPACT family.</text>
</comment>
<dbReference type="GO" id="GO:0005737">
    <property type="term" value="C:cytoplasm"/>
    <property type="evidence" value="ECO:0007669"/>
    <property type="project" value="UniProtKB-SubCell"/>
</dbReference>
<keyword evidence="3" id="KW-0963">Cytoplasm</keyword>
<dbReference type="GeneID" id="20678612"/>
<dbReference type="PROSITE" id="PS50908">
    <property type="entry name" value="RWD"/>
    <property type="match status" value="1"/>
</dbReference>
<dbReference type="FunCoup" id="W4KG24">
    <property type="interactions" value="339"/>
</dbReference>
<dbReference type="Pfam" id="PF05773">
    <property type="entry name" value="RWD"/>
    <property type="match status" value="1"/>
</dbReference>
<dbReference type="KEGG" id="hir:HETIRDRAFT_62698"/>
<dbReference type="CDD" id="cd11605">
    <property type="entry name" value="RWD_DRWD_ELF-like"/>
    <property type="match status" value="1"/>
</dbReference>
<dbReference type="InterPro" id="IPR020568">
    <property type="entry name" value="Ribosomal_Su5_D2-typ_SF"/>
</dbReference>